<accession>A0A512DIG6</accession>
<comment type="caution">
    <text evidence="6">The sequence shown here is derived from an EMBL/GenBank/DDBJ whole genome shotgun (WGS) entry which is preliminary data.</text>
</comment>
<dbReference type="Pfam" id="PF00496">
    <property type="entry name" value="SBP_bac_5"/>
    <property type="match status" value="1"/>
</dbReference>
<feature type="signal peptide" evidence="4">
    <location>
        <begin position="1"/>
        <end position="25"/>
    </location>
</feature>
<proteinExistence type="inferred from homology"/>
<dbReference type="PANTHER" id="PTHR30290:SF38">
    <property type="entry name" value="D,D-DIPEPTIDE-BINDING PERIPLASMIC PROTEIN DDPA-RELATED"/>
    <property type="match status" value="1"/>
</dbReference>
<gene>
    <name evidence="6" type="ORF">SAE02_04110</name>
</gene>
<evidence type="ECO:0000256" key="3">
    <source>
        <dbReference type="ARBA" id="ARBA00022729"/>
    </source>
</evidence>
<dbReference type="Gene3D" id="3.10.105.10">
    <property type="entry name" value="Dipeptide-binding Protein, Domain 3"/>
    <property type="match status" value="1"/>
</dbReference>
<dbReference type="AlphaFoldDB" id="A0A512DIG6"/>
<dbReference type="Gene3D" id="3.40.190.10">
    <property type="entry name" value="Periplasmic binding protein-like II"/>
    <property type="match status" value="1"/>
</dbReference>
<evidence type="ECO:0000259" key="5">
    <source>
        <dbReference type="Pfam" id="PF00496"/>
    </source>
</evidence>
<organism evidence="6 7">
    <name type="scientific">Skermanella aerolata</name>
    <dbReference type="NCBI Taxonomy" id="393310"/>
    <lineage>
        <taxon>Bacteria</taxon>
        <taxon>Pseudomonadati</taxon>
        <taxon>Pseudomonadota</taxon>
        <taxon>Alphaproteobacteria</taxon>
        <taxon>Rhodospirillales</taxon>
        <taxon>Azospirillaceae</taxon>
        <taxon>Skermanella</taxon>
    </lineage>
</organism>
<dbReference type="GO" id="GO:0030288">
    <property type="term" value="C:outer membrane-bounded periplasmic space"/>
    <property type="evidence" value="ECO:0007669"/>
    <property type="project" value="UniProtKB-ARBA"/>
</dbReference>
<comment type="similarity">
    <text evidence="2">Belongs to the bacterial solute-binding protein 5 family.</text>
</comment>
<dbReference type="InterPro" id="IPR000914">
    <property type="entry name" value="SBP_5_dom"/>
</dbReference>
<feature type="chain" id="PRO_5021912147" evidence="4">
    <location>
        <begin position="26"/>
        <end position="505"/>
    </location>
</feature>
<comment type="subcellular location">
    <subcellularLocation>
        <location evidence="1">Periplasm</location>
    </subcellularLocation>
</comment>
<reference evidence="6 7" key="1">
    <citation type="submission" date="2019-07" db="EMBL/GenBank/DDBJ databases">
        <title>Whole genome shotgun sequence of Skermanella aerolata NBRC 106429.</title>
        <authorList>
            <person name="Hosoyama A."/>
            <person name="Uohara A."/>
            <person name="Ohji S."/>
            <person name="Ichikawa N."/>
        </authorList>
    </citation>
    <scope>NUCLEOTIDE SEQUENCE [LARGE SCALE GENOMIC DNA]</scope>
    <source>
        <strain evidence="6 7">NBRC 106429</strain>
    </source>
</reference>
<feature type="domain" description="Solute-binding protein family 5" evidence="5">
    <location>
        <begin position="68"/>
        <end position="424"/>
    </location>
</feature>
<dbReference type="InterPro" id="IPR030678">
    <property type="entry name" value="Peptide/Ni-bd"/>
</dbReference>
<dbReference type="OrthoDB" id="9803988at2"/>
<evidence type="ECO:0000256" key="4">
    <source>
        <dbReference type="SAM" id="SignalP"/>
    </source>
</evidence>
<dbReference type="EMBL" id="BJYZ01000002">
    <property type="protein sequence ID" value="GEO36263.1"/>
    <property type="molecule type" value="Genomic_DNA"/>
</dbReference>
<dbReference type="RefSeq" id="WP_084720410.1">
    <property type="nucleotide sequence ID" value="NZ_BJYZ01000002.1"/>
</dbReference>
<evidence type="ECO:0000313" key="7">
    <source>
        <dbReference type="Proteomes" id="UP000321523"/>
    </source>
</evidence>
<sequence>MSIRTWKAGLMAAGIMVLAATGASAQTLRIGLAEDPDMLDPAMAKAFVGRIVFTGLCDKLVDLAPDLKIIPQLATEWSWSDDNKSLTMKLRQGVTFHDGEPFNAEAVKFNLERSLNKPGSARRSEIVAIQTIDVVDPYTVRLNLSAPSAPLLAALSDRAGMMISPKAAQAAGDNFARAPVCSGPYKFVERIAQDRIVLEKFDKHWNAAAFPVQRVVYLPIPDTTVRLANLQSGGLEIIERTAPADLPTVRSDSSLKLEQATSLGYQGITFNMANGPRADNVLAKDVKVRQAFELALDRTIINQVGFEGEHTIGNQPVAPNNPFYAKTVPVQERDLEQAKKLMEEAGHGRVKVELMTPNNPEQLRVAEVIQALTGEAGFDVSVNATEFASGLDRQTRGDFEAFLIGWSGRADPDGNTHNFISCKGGLNDGKYCNPEVDAHLNAARTTNDLEARKAEYQKAAELYLADHERIYLYHQNWFWSLSSKVTGFKPHPDGMIRLEGVSVAK</sequence>
<keyword evidence="7" id="KW-1185">Reference proteome</keyword>
<dbReference type="Proteomes" id="UP000321523">
    <property type="component" value="Unassembled WGS sequence"/>
</dbReference>
<name>A0A512DIG6_9PROT</name>
<evidence type="ECO:0000256" key="2">
    <source>
        <dbReference type="ARBA" id="ARBA00005695"/>
    </source>
</evidence>
<dbReference type="PIRSF" id="PIRSF002741">
    <property type="entry name" value="MppA"/>
    <property type="match status" value="1"/>
</dbReference>
<keyword evidence="3 4" id="KW-0732">Signal</keyword>
<dbReference type="Gene3D" id="3.90.76.10">
    <property type="entry name" value="Dipeptide-binding Protein, Domain 1"/>
    <property type="match status" value="1"/>
</dbReference>
<evidence type="ECO:0000313" key="6">
    <source>
        <dbReference type="EMBL" id="GEO36263.1"/>
    </source>
</evidence>
<protein>
    <submittedName>
        <fullName evidence="6">ABC transporter substrate-binding protein</fullName>
    </submittedName>
</protein>
<dbReference type="GO" id="GO:0015833">
    <property type="term" value="P:peptide transport"/>
    <property type="evidence" value="ECO:0007669"/>
    <property type="project" value="TreeGrafter"/>
</dbReference>
<evidence type="ECO:0000256" key="1">
    <source>
        <dbReference type="ARBA" id="ARBA00004418"/>
    </source>
</evidence>
<dbReference type="GO" id="GO:1904680">
    <property type="term" value="F:peptide transmembrane transporter activity"/>
    <property type="evidence" value="ECO:0007669"/>
    <property type="project" value="TreeGrafter"/>
</dbReference>
<dbReference type="CDD" id="cd08511">
    <property type="entry name" value="PBP2_NikA_DppA_OppA_like_5"/>
    <property type="match status" value="1"/>
</dbReference>
<dbReference type="InterPro" id="IPR039424">
    <property type="entry name" value="SBP_5"/>
</dbReference>
<dbReference type="PANTHER" id="PTHR30290">
    <property type="entry name" value="PERIPLASMIC BINDING COMPONENT OF ABC TRANSPORTER"/>
    <property type="match status" value="1"/>
</dbReference>
<dbReference type="SUPFAM" id="SSF53850">
    <property type="entry name" value="Periplasmic binding protein-like II"/>
    <property type="match status" value="1"/>
</dbReference>
<dbReference type="GO" id="GO:0043190">
    <property type="term" value="C:ATP-binding cassette (ABC) transporter complex"/>
    <property type="evidence" value="ECO:0007669"/>
    <property type="project" value="InterPro"/>
</dbReference>